<dbReference type="RefSeq" id="WP_069831085.1">
    <property type="nucleotide sequence ID" value="NZ_MDJD01000050.1"/>
</dbReference>
<keyword evidence="2" id="KW-1185">Reference proteome</keyword>
<evidence type="ECO:0000313" key="2">
    <source>
        <dbReference type="Proteomes" id="UP000095713"/>
    </source>
</evidence>
<evidence type="ECO:0000313" key="1">
    <source>
        <dbReference type="EMBL" id="OEK05995.1"/>
    </source>
</evidence>
<dbReference type="AlphaFoldDB" id="A0A1E5T3N3"/>
<sequence length="133" mass="15451">MKKRWNKALNLGGHKLTDIAKGIDMKSDTLRKAIYRESINDGYLVLIEQNFGISKTWIKEGKKPILINKEEALINKIEEDSYYILEKIDPEKIVAYLLLREKMFTKLGSFNNLVEKLQSTKCHKGNTKKHLND</sequence>
<dbReference type="EMBL" id="MDJD01000050">
    <property type="protein sequence ID" value="OEK05995.1"/>
    <property type="molecule type" value="Genomic_DNA"/>
</dbReference>
<protein>
    <submittedName>
        <fullName evidence="1">Uncharacterized protein</fullName>
    </submittedName>
</protein>
<dbReference type="OrthoDB" id="1438513at2"/>
<reference evidence="1 2" key="1">
    <citation type="submission" date="2016-05" db="EMBL/GenBank/DDBJ databases">
        <title>Draft Genome Sequence of Algibacter sp. Strain SK-16 Isolated from the Surface Water of Aburatsubo Inlet.</title>
        <authorList>
            <person name="Wong S.-K."/>
            <person name="Yoshizawa S."/>
            <person name="Nakajima Y."/>
            <person name="Ogura Y."/>
            <person name="Tetsuya H."/>
            <person name="Hamasaki K."/>
        </authorList>
    </citation>
    <scope>NUCLEOTIDE SEQUENCE [LARGE SCALE GENOMIC DNA]</scope>
    <source>
        <strain evidence="1 2">SK-16</strain>
    </source>
</reference>
<organism evidence="1 2">
    <name type="scientific">Flavivirga aquatica</name>
    <dbReference type="NCBI Taxonomy" id="1849968"/>
    <lineage>
        <taxon>Bacteria</taxon>
        <taxon>Pseudomonadati</taxon>
        <taxon>Bacteroidota</taxon>
        <taxon>Flavobacteriia</taxon>
        <taxon>Flavobacteriales</taxon>
        <taxon>Flavobacteriaceae</taxon>
        <taxon>Flavivirga</taxon>
    </lineage>
</organism>
<name>A0A1E5T3N3_9FLAO</name>
<comment type="caution">
    <text evidence="1">The sequence shown here is derived from an EMBL/GenBank/DDBJ whole genome shotgun (WGS) entry which is preliminary data.</text>
</comment>
<accession>A0A1E5T3N3</accession>
<gene>
    <name evidence="1" type="ORF">A8C32_19380</name>
</gene>
<proteinExistence type="predicted"/>
<dbReference type="Proteomes" id="UP000095713">
    <property type="component" value="Unassembled WGS sequence"/>
</dbReference>